<comment type="caution">
    <text evidence="1">The sequence shown here is derived from an EMBL/GenBank/DDBJ whole genome shotgun (WGS) entry which is preliminary data.</text>
</comment>
<proteinExistence type="predicted"/>
<evidence type="ECO:0000313" key="1">
    <source>
        <dbReference type="EMBL" id="GAA1739331.1"/>
    </source>
</evidence>
<reference evidence="1 2" key="1">
    <citation type="journal article" date="2019" name="Int. J. Syst. Evol. Microbiol.">
        <title>The Global Catalogue of Microorganisms (GCM) 10K type strain sequencing project: providing services to taxonomists for standard genome sequencing and annotation.</title>
        <authorList>
            <consortium name="The Broad Institute Genomics Platform"/>
            <consortium name="The Broad Institute Genome Sequencing Center for Infectious Disease"/>
            <person name="Wu L."/>
            <person name="Ma J."/>
        </authorList>
    </citation>
    <scope>NUCLEOTIDE SEQUENCE [LARGE SCALE GENOMIC DNA]</scope>
    <source>
        <strain evidence="1 2">JCM 13249</strain>
    </source>
</reference>
<sequence>MTAPFLVAGQVVADHAAWQADAVTYATQPLLSARNVTEPPWFAGIGQRAIRDTAPAGR</sequence>
<dbReference type="Proteomes" id="UP001500655">
    <property type="component" value="Unassembled WGS sequence"/>
</dbReference>
<protein>
    <submittedName>
        <fullName evidence="1">Uncharacterized protein</fullName>
    </submittedName>
</protein>
<evidence type="ECO:0000313" key="2">
    <source>
        <dbReference type="Proteomes" id="UP001500655"/>
    </source>
</evidence>
<dbReference type="EMBL" id="BAAALS010000003">
    <property type="protein sequence ID" value="GAA1739331.1"/>
    <property type="molecule type" value="Genomic_DNA"/>
</dbReference>
<organism evidence="1 2">
    <name type="scientific">Luedemannella helvata</name>
    <dbReference type="NCBI Taxonomy" id="349315"/>
    <lineage>
        <taxon>Bacteria</taxon>
        <taxon>Bacillati</taxon>
        <taxon>Actinomycetota</taxon>
        <taxon>Actinomycetes</taxon>
        <taxon>Micromonosporales</taxon>
        <taxon>Micromonosporaceae</taxon>
        <taxon>Luedemannella</taxon>
    </lineage>
</organism>
<dbReference type="RefSeq" id="WP_344076836.1">
    <property type="nucleotide sequence ID" value="NZ_BAAALS010000003.1"/>
</dbReference>
<name>A0ABN2JUE7_9ACTN</name>
<gene>
    <name evidence="1" type="ORF">GCM10009681_07610</name>
</gene>
<accession>A0ABN2JUE7</accession>
<keyword evidence="2" id="KW-1185">Reference proteome</keyword>